<gene>
    <name evidence="3" type="ORF">Lsai_2230</name>
</gene>
<comment type="similarity">
    <text evidence="1 2">Belongs to the outer membrane factor (OMF) (TC 1.B.17) family.</text>
</comment>
<dbReference type="InterPro" id="IPR010131">
    <property type="entry name" value="MdtP/NodT-like"/>
</dbReference>
<dbReference type="EMBL" id="LNYV01000034">
    <property type="protein sequence ID" value="KTD56100.1"/>
    <property type="molecule type" value="Genomic_DNA"/>
</dbReference>
<accession>A0A0W0YHI5</accession>
<evidence type="ECO:0000256" key="1">
    <source>
        <dbReference type="ARBA" id="ARBA00007613"/>
    </source>
</evidence>
<evidence type="ECO:0000313" key="3">
    <source>
        <dbReference type="EMBL" id="KTD56100.1"/>
    </source>
</evidence>
<dbReference type="Gene3D" id="2.20.200.10">
    <property type="entry name" value="Outer membrane efflux proteins (OEP)"/>
    <property type="match status" value="1"/>
</dbReference>
<name>A0A0W0YHI5_9GAMM</name>
<keyword evidence="2" id="KW-0812">Transmembrane</keyword>
<keyword evidence="2" id="KW-0449">Lipoprotein</keyword>
<dbReference type="GO" id="GO:0015562">
    <property type="term" value="F:efflux transmembrane transporter activity"/>
    <property type="evidence" value="ECO:0007669"/>
    <property type="project" value="InterPro"/>
</dbReference>
<dbReference type="AlphaFoldDB" id="A0A0W0YHI5"/>
<proteinExistence type="inferred from homology"/>
<keyword evidence="2" id="KW-0564">Palmitate</keyword>
<dbReference type="STRING" id="28087.Lsai_2230"/>
<dbReference type="PANTHER" id="PTHR30203:SF33">
    <property type="entry name" value="BLR4455 PROTEIN"/>
    <property type="match status" value="1"/>
</dbReference>
<dbReference type="RefSeq" id="WP_027270308.1">
    <property type="nucleotide sequence ID" value="NZ_CAAAJE010000006.1"/>
</dbReference>
<organism evidence="3 4">
    <name type="scientific">Legionella sainthelensi</name>
    <dbReference type="NCBI Taxonomy" id="28087"/>
    <lineage>
        <taxon>Bacteria</taxon>
        <taxon>Pseudomonadati</taxon>
        <taxon>Pseudomonadota</taxon>
        <taxon>Gammaproteobacteria</taxon>
        <taxon>Legionellales</taxon>
        <taxon>Legionellaceae</taxon>
        <taxon>Legionella</taxon>
    </lineage>
</organism>
<dbReference type="GO" id="GO:0009279">
    <property type="term" value="C:cell outer membrane"/>
    <property type="evidence" value="ECO:0007669"/>
    <property type="project" value="UniProtKB-SubCell"/>
</dbReference>
<evidence type="ECO:0000313" key="4">
    <source>
        <dbReference type="Proteomes" id="UP000054621"/>
    </source>
</evidence>
<keyword evidence="2" id="KW-1134">Transmembrane beta strand</keyword>
<comment type="subcellular location">
    <subcellularLocation>
        <location evidence="2">Cell outer membrane</location>
        <topology evidence="2">Lipid-anchor</topology>
    </subcellularLocation>
</comment>
<evidence type="ECO:0000256" key="2">
    <source>
        <dbReference type="RuleBase" id="RU362097"/>
    </source>
</evidence>
<dbReference type="Proteomes" id="UP000054621">
    <property type="component" value="Unassembled WGS sequence"/>
</dbReference>
<dbReference type="OrthoDB" id="9770517at2"/>
<dbReference type="PATRIC" id="fig|28087.4.peg.2402"/>
<dbReference type="Gene3D" id="1.20.1600.10">
    <property type="entry name" value="Outer membrane efflux proteins (OEP)"/>
    <property type="match status" value="1"/>
</dbReference>
<keyword evidence="2" id="KW-0472">Membrane</keyword>
<dbReference type="SUPFAM" id="SSF56954">
    <property type="entry name" value="Outer membrane efflux proteins (OEP)"/>
    <property type="match status" value="1"/>
</dbReference>
<reference evidence="3 4" key="1">
    <citation type="submission" date="2015-11" db="EMBL/GenBank/DDBJ databases">
        <title>Genomic analysis of 38 Legionella species identifies large and diverse effector repertoires.</title>
        <authorList>
            <person name="Burstein D."/>
            <person name="Amaro F."/>
            <person name="Zusman T."/>
            <person name="Lifshitz Z."/>
            <person name="Cohen O."/>
            <person name="Gilbert J.A."/>
            <person name="Pupko T."/>
            <person name="Shuman H.A."/>
            <person name="Segal G."/>
        </authorList>
    </citation>
    <scope>NUCLEOTIDE SEQUENCE [LARGE SCALE GENOMIC DNA]</scope>
    <source>
        <strain evidence="3 4">Mt.St.Helens-4</strain>
    </source>
</reference>
<sequence>MNFYPYCLLFGVGINLLTACTVGPDFVKPTFVPGRTYTAPIKKQFGERDLNLDHVSANWWTSFHSSALNEMMLQGQKHNYSLTVMQENLAQAREMVKAAKGQLWPQGNMNAGTGRQKYGAALFGPIDTSIPAFTYYQIGPSVNYILDVFGGTRRTIEKQQAIVDYQQQELNATYLTITGNIAEAFLEIAELNSQLTATQEIILDDKKNVQLVRKAFALGATTQTQVLSAQSQLTKDETLLPPLYQRIKIVQSKLGILLGISPARFKIDTFRLNDITLPKELPLSIPSKLVHKRPDILAAESILHAASADVGIATAQLYPNITISATAMQEALIPFNGSSNAWSLIGNLTTPIFNGGALRAQHRASIHAYQSAYANYQQIVLNAFGEVHDVLYALLHDEEEVILQKKAVNTARNSLKLARISFNEGNVGVLEILNAERDYAQARLGYVRAQAQRYQDTVKLYLALGG</sequence>
<dbReference type="InterPro" id="IPR003423">
    <property type="entry name" value="OMP_efflux"/>
</dbReference>
<dbReference type="PANTHER" id="PTHR30203">
    <property type="entry name" value="OUTER MEMBRANE CATION EFFLUX PROTEIN"/>
    <property type="match status" value="1"/>
</dbReference>
<dbReference type="eggNOG" id="COG1538">
    <property type="taxonomic scope" value="Bacteria"/>
</dbReference>
<dbReference type="NCBIfam" id="TIGR01845">
    <property type="entry name" value="outer_NodT"/>
    <property type="match status" value="1"/>
</dbReference>
<dbReference type="Pfam" id="PF02321">
    <property type="entry name" value="OEP"/>
    <property type="match status" value="2"/>
</dbReference>
<comment type="caution">
    <text evidence="3">The sequence shown here is derived from an EMBL/GenBank/DDBJ whole genome shotgun (WGS) entry which is preliminary data.</text>
</comment>
<protein>
    <submittedName>
        <fullName evidence="3">Outer membrane efflux protein</fullName>
    </submittedName>
</protein>